<name>A0A4X2MDN6_VOMUR</name>
<feature type="region of interest" description="Disordered" evidence="14">
    <location>
        <begin position="618"/>
        <end position="680"/>
    </location>
</feature>
<dbReference type="STRING" id="29139.ENSVURP00010031720"/>
<dbReference type="PANTHER" id="PTHR15989">
    <property type="entry name" value="VEZATIN"/>
    <property type="match status" value="1"/>
</dbReference>
<dbReference type="Pfam" id="PF12632">
    <property type="entry name" value="Vezatin"/>
    <property type="match status" value="1"/>
</dbReference>
<keyword evidence="9 15" id="KW-1133">Transmembrane helix</keyword>
<evidence type="ECO:0000256" key="3">
    <source>
        <dbReference type="ARBA" id="ARBA00004651"/>
    </source>
</evidence>
<keyword evidence="11 15" id="KW-0472">Membrane</keyword>
<evidence type="ECO:0000256" key="8">
    <source>
        <dbReference type="ARBA" id="ARBA00022949"/>
    </source>
</evidence>
<feature type="coiled-coil region" evidence="13">
    <location>
        <begin position="434"/>
        <end position="461"/>
    </location>
</feature>
<evidence type="ECO:0000256" key="6">
    <source>
        <dbReference type="ARBA" id="ARBA00022475"/>
    </source>
</evidence>
<dbReference type="PANTHER" id="PTHR15989:SF5">
    <property type="entry name" value="VEZATIN"/>
    <property type="match status" value="1"/>
</dbReference>
<sequence>MTPEFDEEVVFENSPLYQYLQDLGQTDFEICSSVSPKAEQCTSEEGQQENSTKMPSNGILLNWAESFTRWTSLFQCCKNDDLLRKLDVGFRLDSIHTILHQEVLLQEDVELIELLDPSILSTGQPQQQEDGHLPSLRSLATPNIWDVSMLLGYVSFFIMIPAWWNISSWPLWGLILIVYLVIRASGWWRTASLQMTLRKYNVQLEDTVANSRAFTNLVRKSLRLIQETEVISRGFTLLLDRVSAACPFNKAGQHPSQHLIGLRKAVYRTVRANFRAARLATLYMLKNYPLNSESDNVTNYICVVPFKELGLGLSEEQVSEEEAHNLTDGFSLPALKILFQLWVGQSSEFFRRLALLLSTVNAPRGPFLTPALSSHHVLYDVTQGLPHAHAACLEELKRSYEFYRYFETQHRSEAQRLSKTKRKSRELNSLHTAVRSLQLHLKALLNEVIILEDELEKLVGTKEANALESEAYQILEQKLKLLQPRVQASNSCWEEALSQVDKLVRRNSDKKGKPEVACETPRCATAPLPQPALHIEDKDPVPEEQELEAYVDDTDVDSDFRRDDFYYLSQEDRERQKREREESKRVLQELKSVLGFKASESERQKWKQLLFSDHAVMKPLSPVEPMESKNNSESSVNSNKEKDGHKSESDPEEGNSELSAAPNDSEISRTEYLCDGPSDCQNKDSTVKERLLAEVEERTCYQCESEGGSEQILEGGMESLQPALSDSVQTSIRERLAHLHPAPDFSITSGLAAQVAARSLTFTSMEEQTFEDSETEEEDEGGEQRPQTRRENVNEVEESENKDTNAENEGT</sequence>
<feature type="compositionally biased region" description="Acidic residues" evidence="14">
    <location>
        <begin position="768"/>
        <end position="781"/>
    </location>
</feature>
<accession>A0A4X2MDN6</accession>
<dbReference type="GO" id="GO:0005912">
    <property type="term" value="C:adherens junction"/>
    <property type="evidence" value="ECO:0007669"/>
    <property type="project" value="UniProtKB-SubCell"/>
</dbReference>
<dbReference type="CTD" id="55591"/>
<dbReference type="Proteomes" id="UP000314987">
    <property type="component" value="Unassembled WGS sequence"/>
</dbReference>
<comment type="subcellular location">
    <subcellularLocation>
        <location evidence="2">Cell junction</location>
        <location evidence="2">Adherens junction</location>
    </subcellularLocation>
    <subcellularLocation>
        <location evidence="3">Cell membrane</location>
        <topology evidence="3">Multi-pass membrane protein</topology>
    </subcellularLocation>
    <subcellularLocation>
        <location evidence="1">Nucleus</location>
    </subcellularLocation>
</comment>
<keyword evidence="12" id="KW-0539">Nucleus</keyword>
<reference evidence="17" key="3">
    <citation type="submission" date="2025-09" db="UniProtKB">
        <authorList>
            <consortium name="Ensembl"/>
        </authorList>
    </citation>
    <scope>IDENTIFICATION</scope>
</reference>
<evidence type="ECO:0000256" key="11">
    <source>
        <dbReference type="ARBA" id="ARBA00023136"/>
    </source>
</evidence>
<evidence type="ECO:0000256" key="15">
    <source>
        <dbReference type="SAM" id="Phobius"/>
    </source>
</evidence>
<dbReference type="GeneTree" id="ENSGT00390000003290"/>
<evidence type="ECO:0000313" key="18">
    <source>
        <dbReference type="Proteomes" id="UP000314987"/>
    </source>
</evidence>
<feature type="region of interest" description="Disordered" evidence="14">
    <location>
        <begin position="766"/>
        <end position="811"/>
    </location>
</feature>
<dbReference type="InterPro" id="IPR026858">
    <property type="entry name" value="Vezatin"/>
</dbReference>
<keyword evidence="8" id="KW-0965">Cell junction</keyword>
<dbReference type="GO" id="GO:0017022">
    <property type="term" value="F:myosin binding"/>
    <property type="evidence" value="ECO:0007669"/>
    <property type="project" value="InterPro"/>
</dbReference>
<feature type="compositionally biased region" description="Basic and acidic residues" evidence="14">
    <location>
        <begin position="639"/>
        <end position="649"/>
    </location>
</feature>
<keyword evidence="18" id="KW-1185">Reference proteome</keyword>
<feature type="domain" description="Myosin-binding" evidence="16">
    <location>
        <begin position="151"/>
        <end position="442"/>
    </location>
</feature>
<dbReference type="GeneID" id="114038531"/>
<evidence type="ECO:0000256" key="9">
    <source>
        <dbReference type="ARBA" id="ARBA00022989"/>
    </source>
</evidence>
<dbReference type="GO" id="GO:0005886">
    <property type="term" value="C:plasma membrane"/>
    <property type="evidence" value="ECO:0007669"/>
    <property type="project" value="UniProtKB-SubCell"/>
</dbReference>
<feature type="transmembrane region" description="Helical" evidence="15">
    <location>
        <begin position="144"/>
        <end position="164"/>
    </location>
</feature>
<dbReference type="GO" id="GO:0005829">
    <property type="term" value="C:cytosol"/>
    <property type="evidence" value="ECO:0007669"/>
    <property type="project" value="Ensembl"/>
</dbReference>
<feature type="compositionally biased region" description="Basic and acidic residues" evidence="14">
    <location>
        <begin position="782"/>
        <end position="805"/>
    </location>
</feature>
<evidence type="ECO:0000256" key="12">
    <source>
        <dbReference type="ARBA" id="ARBA00023242"/>
    </source>
</evidence>
<evidence type="ECO:0000313" key="17">
    <source>
        <dbReference type="Ensembl" id="ENSVURP00010031720.1"/>
    </source>
</evidence>
<dbReference type="InterPro" id="IPR026859">
    <property type="entry name" value="Myosin-bd"/>
</dbReference>
<evidence type="ECO:0000256" key="5">
    <source>
        <dbReference type="ARBA" id="ARBA00018125"/>
    </source>
</evidence>
<reference evidence="18" key="1">
    <citation type="submission" date="2018-12" db="EMBL/GenBank/DDBJ databases">
        <authorList>
            <person name="Yazar S."/>
        </authorList>
    </citation>
    <scope>NUCLEOTIDE SEQUENCE [LARGE SCALE GENOMIC DNA]</scope>
</reference>
<keyword evidence="7 15" id="KW-0812">Transmembrane</keyword>
<dbReference type="OrthoDB" id="21151at2759"/>
<evidence type="ECO:0000256" key="10">
    <source>
        <dbReference type="ARBA" id="ARBA00023054"/>
    </source>
</evidence>
<keyword evidence="10 13" id="KW-0175">Coiled coil</keyword>
<proteinExistence type="inferred from homology"/>
<evidence type="ECO:0000256" key="4">
    <source>
        <dbReference type="ARBA" id="ARBA00007245"/>
    </source>
</evidence>
<comment type="similarity">
    <text evidence="4">Belongs to the vezatin family.</text>
</comment>
<feature type="compositionally biased region" description="Low complexity" evidence="14">
    <location>
        <begin position="628"/>
        <end position="638"/>
    </location>
</feature>
<keyword evidence="6" id="KW-1003">Cell membrane</keyword>
<evidence type="ECO:0000256" key="13">
    <source>
        <dbReference type="SAM" id="Coils"/>
    </source>
</evidence>
<dbReference type="AlphaFoldDB" id="A0A4X2MDN6"/>
<dbReference type="RefSeq" id="XP_027711623.1">
    <property type="nucleotide sequence ID" value="XM_027855822.1"/>
</dbReference>
<dbReference type="Ensembl" id="ENSVURT00010036128.1">
    <property type="protein sequence ID" value="ENSVURP00010031720.1"/>
    <property type="gene ID" value="ENSVURG00010024246.1"/>
</dbReference>
<gene>
    <name evidence="17" type="primary">VEZT</name>
</gene>
<protein>
    <recommendedName>
        <fullName evidence="5">Vezatin</fullName>
    </recommendedName>
</protein>
<dbReference type="GO" id="GO:0005654">
    <property type="term" value="C:nucleoplasm"/>
    <property type="evidence" value="ECO:0007669"/>
    <property type="project" value="Ensembl"/>
</dbReference>
<evidence type="ECO:0000259" key="16">
    <source>
        <dbReference type="Pfam" id="PF12632"/>
    </source>
</evidence>
<dbReference type="GO" id="GO:0098609">
    <property type="term" value="P:cell-cell adhesion"/>
    <property type="evidence" value="ECO:0007669"/>
    <property type="project" value="InterPro"/>
</dbReference>
<evidence type="ECO:0000256" key="1">
    <source>
        <dbReference type="ARBA" id="ARBA00004123"/>
    </source>
</evidence>
<dbReference type="OMA" id="IVCENPR"/>
<evidence type="ECO:0000256" key="7">
    <source>
        <dbReference type="ARBA" id="ARBA00022692"/>
    </source>
</evidence>
<reference evidence="17" key="2">
    <citation type="submission" date="2025-08" db="UniProtKB">
        <authorList>
            <consortium name="Ensembl"/>
        </authorList>
    </citation>
    <scope>IDENTIFICATION</scope>
</reference>
<feature type="transmembrane region" description="Helical" evidence="15">
    <location>
        <begin position="170"/>
        <end position="188"/>
    </location>
</feature>
<evidence type="ECO:0000256" key="14">
    <source>
        <dbReference type="SAM" id="MobiDB-lite"/>
    </source>
</evidence>
<organism evidence="17 18">
    <name type="scientific">Vombatus ursinus</name>
    <name type="common">Common wombat</name>
    <dbReference type="NCBI Taxonomy" id="29139"/>
    <lineage>
        <taxon>Eukaryota</taxon>
        <taxon>Metazoa</taxon>
        <taxon>Chordata</taxon>
        <taxon>Craniata</taxon>
        <taxon>Vertebrata</taxon>
        <taxon>Euteleostomi</taxon>
        <taxon>Mammalia</taxon>
        <taxon>Metatheria</taxon>
        <taxon>Diprotodontia</taxon>
        <taxon>Vombatidae</taxon>
        <taxon>Vombatus</taxon>
    </lineage>
</organism>
<evidence type="ECO:0000256" key="2">
    <source>
        <dbReference type="ARBA" id="ARBA00004536"/>
    </source>
</evidence>